<evidence type="ECO:0000313" key="4">
    <source>
        <dbReference type="Proteomes" id="UP001107558"/>
    </source>
</evidence>
<feature type="signal peptide" evidence="2">
    <location>
        <begin position="1"/>
        <end position="26"/>
    </location>
</feature>
<keyword evidence="1" id="KW-0472">Membrane</keyword>
<keyword evidence="1" id="KW-1133">Transmembrane helix</keyword>
<accession>A0A9J6B9Y8</accession>
<feature type="transmembrane region" description="Helical" evidence="1">
    <location>
        <begin position="61"/>
        <end position="87"/>
    </location>
</feature>
<proteinExistence type="predicted"/>
<feature type="chain" id="PRO_5039915583" evidence="2">
    <location>
        <begin position="27"/>
        <end position="102"/>
    </location>
</feature>
<comment type="caution">
    <text evidence="3">The sequence shown here is derived from an EMBL/GenBank/DDBJ whole genome shotgun (WGS) entry which is preliminary data.</text>
</comment>
<dbReference type="AlphaFoldDB" id="A0A9J6B9Y8"/>
<evidence type="ECO:0000256" key="2">
    <source>
        <dbReference type="SAM" id="SignalP"/>
    </source>
</evidence>
<dbReference type="Proteomes" id="UP001107558">
    <property type="component" value="Chromosome 4"/>
</dbReference>
<keyword evidence="2" id="KW-0732">Signal</keyword>
<evidence type="ECO:0000313" key="3">
    <source>
        <dbReference type="EMBL" id="KAG5666479.1"/>
    </source>
</evidence>
<protein>
    <submittedName>
        <fullName evidence="3">Uncharacterized protein</fullName>
    </submittedName>
</protein>
<reference evidence="3" key="1">
    <citation type="submission" date="2021-03" db="EMBL/GenBank/DDBJ databases">
        <title>Chromosome level genome of the anhydrobiotic midge Polypedilum vanderplanki.</title>
        <authorList>
            <person name="Yoshida Y."/>
            <person name="Kikawada T."/>
            <person name="Gusev O."/>
        </authorList>
    </citation>
    <scope>NUCLEOTIDE SEQUENCE</scope>
    <source>
        <strain evidence="3">NIAS01</strain>
        <tissue evidence="3">Whole body or cell culture</tissue>
    </source>
</reference>
<keyword evidence="1" id="KW-0812">Transmembrane</keyword>
<sequence>MCSKNTLIFLISSIFIFIILIQLTNAEPVTKFEEVLNHITPSASGETIRRYMPHIDELERVVFYIGFFSIIFGLIFFLLVCFGCGYIDCGINLRGRTTYDEI</sequence>
<gene>
    <name evidence="3" type="ORF">PVAND_014506</name>
</gene>
<evidence type="ECO:0000256" key="1">
    <source>
        <dbReference type="SAM" id="Phobius"/>
    </source>
</evidence>
<keyword evidence="4" id="KW-1185">Reference proteome</keyword>
<dbReference type="EMBL" id="JADBJN010000004">
    <property type="protein sequence ID" value="KAG5666479.1"/>
    <property type="molecule type" value="Genomic_DNA"/>
</dbReference>
<name>A0A9J6B9Y8_POLVA</name>
<organism evidence="3 4">
    <name type="scientific">Polypedilum vanderplanki</name>
    <name type="common">Sleeping chironomid midge</name>
    <dbReference type="NCBI Taxonomy" id="319348"/>
    <lineage>
        <taxon>Eukaryota</taxon>
        <taxon>Metazoa</taxon>
        <taxon>Ecdysozoa</taxon>
        <taxon>Arthropoda</taxon>
        <taxon>Hexapoda</taxon>
        <taxon>Insecta</taxon>
        <taxon>Pterygota</taxon>
        <taxon>Neoptera</taxon>
        <taxon>Endopterygota</taxon>
        <taxon>Diptera</taxon>
        <taxon>Nematocera</taxon>
        <taxon>Chironomoidea</taxon>
        <taxon>Chironomidae</taxon>
        <taxon>Chironominae</taxon>
        <taxon>Polypedilum</taxon>
        <taxon>Polypedilum</taxon>
    </lineage>
</organism>